<gene>
    <name evidence="1" type="ORF">GSBLH_T00001571001</name>
</gene>
<proteinExistence type="predicted"/>
<dbReference type="AlphaFoldDB" id="D8M011"/>
<dbReference type="Proteomes" id="UP000008312">
    <property type="component" value="Unassembled WGS sequence"/>
</dbReference>
<keyword evidence="2" id="KW-1185">Reference proteome</keyword>
<reference evidence="1" key="1">
    <citation type="submission" date="2010-02" db="EMBL/GenBank/DDBJ databases">
        <title>Sequencing and annotation of the Blastocystis hominis genome.</title>
        <authorList>
            <person name="Wincker P."/>
        </authorList>
    </citation>
    <scope>NUCLEOTIDE SEQUENCE</scope>
    <source>
        <strain evidence="1">Singapore isolate B</strain>
    </source>
</reference>
<sequence length="68" mass="7987">MATDGFWEVVNPQACRKIVEALYEDYSMDDIAKILYWISLQRGSYDNVSIVLIDLCYSPSSMRQWKLF</sequence>
<dbReference type="SUPFAM" id="SSF81606">
    <property type="entry name" value="PP2C-like"/>
    <property type="match status" value="1"/>
</dbReference>
<dbReference type="RefSeq" id="XP_012895448.1">
    <property type="nucleotide sequence ID" value="XM_013039994.1"/>
</dbReference>
<dbReference type="Gene3D" id="3.60.40.10">
    <property type="entry name" value="PPM-type phosphatase domain"/>
    <property type="match status" value="1"/>
</dbReference>
<evidence type="ECO:0000313" key="2">
    <source>
        <dbReference type="Proteomes" id="UP000008312"/>
    </source>
</evidence>
<protein>
    <recommendedName>
        <fullName evidence="3">PPM-type phosphatase domain-containing protein</fullName>
    </recommendedName>
</protein>
<dbReference type="InParanoid" id="D8M011"/>
<accession>D8M011</accession>
<evidence type="ECO:0008006" key="3">
    <source>
        <dbReference type="Google" id="ProtNLM"/>
    </source>
</evidence>
<evidence type="ECO:0000313" key="1">
    <source>
        <dbReference type="EMBL" id="CBK21400.2"/>
    </source>
</evidence>
<organism evidence="1">
    <name type="scientific">Blastocystis hominis</name>
    <dbReference type="NCBI Taxonomy" id="12968"/>
    <lineage>
        <taxon>Eukaryota</taxon>
        <taxon>Sar</taxon>
        <taxon>Stramenopiles</taxon>
        <taxon>Bigyra</taxon>
        <taxon>Opalozoa</taxon>
        <taxon>Opalinata</taxon>
        <taxon>Blastocystidae</taxon>
        <taxon>Blastocystis</taxon>
    </lineage>
</organism>
<dbReference type="EMBL" id="FN668642">
    <property type="protein sequence ID" value="CBK21400.2"/>
    <property type="molecule type" value="Genomic_DNA"/>
</dbReference>
<dbReference type="GeneID" id="24918814"/>
<name>D8M011_BLAHO</name>
<dbReference type="OrthoDB" id="45537at2759"/>
<dbReference type="InterPro" id="IPR036457">
    <property type="entry name" value="PPM-type-like_dom_sf"/>
</dbReference>